<dbReference type="AlphaFoldDB" id="A0A179SRG0"/>
<accession>A0A179SRG0</accession>
<dbReference type="STRING" id="152268.A6K24_08235"/>
<proteinExistence type="inferred from homology"/>
<keyword evidence="10" id="KW-1185">Reference proteome</keyword>
<reference evidence="10" key="1">
    <citation type="submission" date="2016-04" db="EMBL/GenBank/DDBJ databases">
        <authorList>
            <person name="Lyu Z."/>
            <person name="Lyu W."/>
        </authorList>
    </citation>
    <scope>NUCLEOTIDE SEQUENCE [LARGE SCALE GENOMIC DNA]</scope>
    <source>
        <strain evidence="10">C44</strain>
    </source>
</reference>
<name>A0A179SRG0_9BACI</name>
<evidence type="ECO:0000259" key="8">
    <source>
        <dbReference type="PROSITE" id="PS52035"/>
    </source>
</evidence>
<protein>
    <recommendedName>
        <fullName evidence="8">Peptidase M14 domain-containing protein</fullName>
    </recommendedName>
</protein>
<evidence type="ECO:0000256" key="7">
    <source>
        <dbReference type="PROSITE-ProRule" id="PRU01379"/>
    </source>
</evidence>
<evidence type="ECO:0000256" key="6">
    <source>
        <dbReference type="ARBA" id="ARBA00023049"/>
    </source>
</evidence>
<dbReference type="OrthoDB" id="9802862at2"/>
<dbReference type="GO" id="GO:0004181">
    <property type="term" value="F:metallocarboxypeptidase activity"/>
    <property type="evidence" value="ECO:0007669"/>
    <property type="project" value="InterPro"/>
</dbReference>
<evidence type="ECO:0000256" key="2">
    <source>
        <dbReference type="ARBA" id="ARBA00005988"/>
    </source>
</evidence>
<feature type="domain" description="Peptidase M14" evidence="8">
    <location>
        <begin position="49"/>
        <end position="342"/>
    </location>
</feature>
<evidence type="ECO:0000256" key="4">
    <source>
        <dbReference type="ARBA" id="ARBA00022801"/>
    </source>
</evidence>
<dbReference type="PROSITE" id="PS52035">
    <property type="entry name" value="PEPTIDASE_M14"/>
    <property type="match status" value="1"/>
</dbReference>
<dbReference type="EMBL" id="LWSG01000034">
    <property type="protein sequence ID" value="OAS84081.1"/>
    <property type="molecule type" value="Genomic_DNA"/>
</dbReference>
<dbReference type="Pfam" id="PF00246">
    <property type="entry name" value="Peptidase_M14"/>
    <property type="match status" value="1"/>
</dbReference>
<dbReference type="PRINTS" id="PR00765">
    <property type="entry name" value="CRBOXYPTASEA"/>
</dbReference>
<dbReference type="PANTHER" id="PTHR11705">
    <property type="entry name" value="PROTEASE FAMILY M14 CARBOXYPEPTIDASE A,B"/>
    <property type="match status" value="1"/>
</dbReference>
<organism evidence="9 10">
    <name type="scientific">Metabacillus litoralis</name>
    <dbReference type="NCBI Taxonomy" id="152268"/>
    <lineage>
        <taxon>Bacteria</taxon>
        <taxon>Bacillati</taxon>
        <taxon>Bacillota</taxon>
        <taxon>Bacilli</taxon>
        <taxon>Bacillales</taxon>
        <taxon>Bacillaceae</taxon>
        <taxon>Metabacillus</taxon>
    </lineage>
</organism>
<keyword evidence="3" id="KW-0645">Protease</keyword>
<dbReference type="Gene3D" id="3.40.630.10">
    <property type="entry name" value="Zn peptidases"/>
    <property type="match status" value="1"/>
</dbReference>
<dbReference type="GO" id="GO:0006508">
    <property type="term" value="P:proteolysis"/>
    <property type="evidence" value="ECO:0007669"/>
    <property type="project" value="UniProtKB-KW"/>
</dbReference>
<keyword evidence="5" id="KW-0862">Zinc</keyword>
<comment type="similarity">
    <text evidence="2 7">Belongs to the peptidase M14 family.</text>
</comment>
<evidence type="ECO:0000256" key="1">
    <source>
        <dbReference type="ARBA" id="ARBA00001947"/>
    </source>
</evidence>
<evidence type="ECO:0000256" key="5">
    <source>
        <dbReference type="ARBA" id="ARBA00022833"/>
    </source>
</evidence>
<keyword evidence="6" id="KW-0482">Metalloprotease</keyword>
<comment type="caution">
    <text evidence="9">The sequence shown here is derived from an EMBL/GenBank/DDBJ whole genome shotgun (WGS) entry which is preliminary data.</text>
</comment>
<dbReference type="SMART" id="SM00631">
    <property type="entry name" value="Zn_pept"/>
    <property type="match status" value="1"/>
</dbReference>
<keyword evidence="4" id="KW-0378">Hydrolase</keyword>
<evidence type="ECO:0000256" key="3">
    <source>
        <dbReference type="ARBA" id="ARBA00022670"/>
    </source>
</evidence>
<sequence length="348" mass="40131">MEVITLIKKQCVGKIKNKKDVKQLMIKRIFTLFLVFFLWISHAHASTTEMYTYDRMKDQINSLAKTYQLELKTIGQSEFGRDLLAVKVGNGSNSILITGSHHGREWLTTHVIMNMIEQYASAYEENQSLYGHNLNILDQISIWFVPMVNPDGVTIQQEGIKELPLLLQDIYIDMNKGNEDFSRWKANGLGVDLNRQYPAGWERIEGSQRYAAFSHYKGQKPLEAKETLALSSFTEQVRPLASASYHTSGRLIYWYYFNEIEHLQRDHDLIEQVANKTGYEISYPPANAIGGGYTDWFIQTYKKPALTIELSFPVEETNPPLSVLEEEWQRNKEIGLIMAKYAESEVLR</sequence>
<comment type="cofactor">
    <cofactor evidence="1">
        <name>Zn(2+)</name>
        <dbReference type="ChEBI" id="CHEBI:29105"/>
    </cofactor>
</comment>
<dbReference type="Proteomes" id="UP000078534">
    <property type="component" value="Unassembled WGS sequence"/>
</dbReference>
<dbReference type="GO" id="GO:0008270">
    <property type="term" value="F:zinc ion binding"/>
    <property type="evidence" value="ECO:0007669"/>
    <property type="project" value="InterPro"/>
</dbReference>
<evidence type="ECO:0000313" key="9">
    <source>
        <dbReference type="EMBL" id="OAS84081.1"/>
    </source>
</evidence>
<dbReference type="PANTHER" id="PTHR11705:SF143">
    <property type="entry name" value="SLL0236 PROTEIN"/>
    <property type="match status" value="1"/>
</dbReference>
<dbReference type="GO" id="GO:0005615">
    <property type="term" value="C:extracellular space"/>
    <property type="evidence" value="ECO:0007669"/>
    <property type="project" value="TreeGrafter"/>
</dbReference>
<feature type="active site" description="Proton donor/acceptor" evidence="7">
    <location>
        <position position="309"/>
    </location>
</feature>
<gene>
    <name evidence="9" type="ORF">A6K24_08235</name>
</gene>
<dbReference type="SUPFAM" id="SSF53187">
    <property type="entry name" value="Zn-dependent exopeptidases"/>
    <property type="match status" value="1"/>
</dbReference>
<dbReference type="InterPro" id="IPR000834">
    <property type="entry name" value="Peptidase_M14"/>
</dbReference>
<evidence type="ECO:0000313" key="10">
    <source>
        <dbReference type="Proteomes" id="UP000078534"/>
    </source>
</evidence>